<evidence type="ECO:0000313" key="2">
    <source>
        <dbReference type="Proteomes" id="UP000324222"/>
    </source>
</evidence>
<dbReference type="EMBL" id="VSRR010029737">
    <property type="protein sequence ID" value="MPC69625.1"/>
    <property type="molecule type" value="Genomic_DNA"/>
</dbReference>
<comment type="caution">
    <text evidence="1">The sequence shown here is derived from an EMBL/GenBank/DDBJ whole genome shotgun (WGS) entry which is preliminary data.</text>
</comment>
<dbReference type="AlphaFoldDB" id="A0A5B7HJB4"/>
<keyword evidence="2" id="KW-1185">Reference proteome</keyword>
<reference evidence="1 2" key="1">
    <citation type="submission" date="2019-05" db="EMBL/GenBank/DDBJ databases">
        <title>Another draft genome of Portunus trituberculatus and its Hox gene families provides insights of decapod evolution.</title>
        <authorList>
            <person name="Jeong J.-H."/>
            <person name="Song I."/>
            <person name="Kim S."/>
            <person name="Choi T."/>
            <person name="Kim D."/>
            <person name="Ryu S."/>
            <person name="Kim W."/>
        </authorList>
    </citation>
    <scope>NUCLEOTIDE SEQUENCE [LARGE SCALE GENOMIC DNA]</scope>
    <source>
        <tissue evidence="1">Muscle</tissue>
    </source>
</reference>
<name>A0A5B7HJB4_PORTR</name>
<accession>A0A5B7HJB4</accession>
<evidence type="ECO:0000313" key="1">
    <source>
        <dbReference type="EMBL" id="MPC69625.1"/>
    </source>
</evidence>
<protein>
    <submittedName>
        <fullName evidence="1">Uncharacterized protein</fullName>
    </submittedName>
</protein>
<proteinExistence type="predicted"/>
<dbReference type="Proteomes" id="UP000324222">
    <property type="component" value="Unassembled WGS sequence"/>
</dbReference>
<sequence>MPQRGMIFLEAIWRGEELGAARRVPLPAGLEGVPATLACPVPAPSFTHYGDGVVLQLHLLAANCTQLWFFAVPQFMNAVAWNELAGGV</sequence>
<organism evidence="1 2">
    <name type="scientific">Portunus trituberculatus</name>
    <name type="common">Swimming crab</name>
    <name type="synonym">Neptunus trituberculatus</name>
    <dbReference type="NCBI Taxonomy" id="210409"/>
    <lineage>
        <taxon>Eukaryota</taxon>
        <taxon>Metazoa</taxon>
        <taxon>Ecdysozoa</taxon>
        <taxon>Arthropoda</taxon>
        <taxon>Crustacea</taxon>
        <taxon>Multicrustacea</taxon>
        <taxon>Malacostraca</taxon>
        <taxon>Eumalacostraca</taxon>
        <taxon>Eucarida</taxon>
        <taxon>Decapoda</taxon>
        <taxon>Pleocyemata</taxon>
        <taxon>Brachyura</taxon>
        <taxon>Eubrachyura</taxon>
        <taxon>Portunoidea</taxon>
        <taxon>Portunidae</taxon>
        <taxon>Portuninae</taxon>
        <taxon>Portunus</taxon>
    </lineage>
</organism>
<gene>
    <name evidence="1" type="ORF">E2C01_063855</name>
</gene>